<proteinExistence type="predicted"/>
<reference evidence="2 3" key="1">
    <citation type="submission" date="2015-09" db="EMBL/GenBank/DDBJ databases">
        <title>Atta colombica WGS genome.</title>
        <authorList>
            <person name="Nygaard S."/>
            <person name="Hu H."/>
            <person name="Boomsma J."/>
            <person name="Zhang G."/>
        </authorList>
    </citation>
    <scope>NUCLEOTIDE SEQUENCE [LARGE SCALE GENOMIC DNA]</scope>
    <source>
        <strain evidence="2">Treedump-2</strain>
        <tissue evidence="2">Whole body</tissue>
    </source>
</reference>
<feature type="region of interest" description="Disordered" evidence="1">
    <location>
        <begin position="45"/>
        <end position="100"/>
    </location>
</feature>
<feature type="compositionally biased region" description="Basic and acidic residues" evidence="1">
    <location>
        <begin position="89"/>
        <end position="100"/>
    </location>
</feature>
<sequence length="154" mass="17620">MNRGRNNGRTRVRKRRPCPFKKSLRNVSRPCIVAIATRVYDQTDKTYVVRGSHEEQEDVSTYEKTQGRSRRDGDWSEKRKFSNRSIPIGERDSHGGSRDAPEYTLGVPFVDSLGVSLEAEGSLKILSCNGVDVTPVERVQRWEDTLWKARLARP</sequence>
<feature type="compositionally biased region" description="Basic and acidic residues" evidence="1">
    <location>
        <begin position="65"/>
        <end position="80"/>
    </location>
</feature>
<accession>A0A195BG48</accession>
<dbReference type="Proteomes" id="UP000078540">
    <property type="component" value="Unassembled WGS sequence"/>
</dbReference>
<dbReference type="AlphaFoldDB" id="A0A195BG48"/>
<organism evidence="2 3">
    <name type="scientific">Atta colombica</name>
    <dbReference type="NCBI Taxonomy" id="520822"/>
    <lineage>
        <taxon>Eukaryota</taxon>
        <taxon>Metazoa</taxon>
        <taxon>Ecdysozoa</taxon>
        <taxon>Arthropoda</taxon>
        <taxon>Hexapoda</taxon>
        <taxon>Insecta</taxon>
        <taxon>Pterygota</taxon>
        <taxon>Neoptera</taxon>
        <taxon>Endopterygota</taxon>
        <taxon>Hymenoptera</taxon>
        <taxon>Apocrita</taxon>
        <taxon>Aculeata</taxon>
        <taxon>Formicoidea</taxon>
        <taxon>Formicidae</taxon>
        <taxon>Myrmicinae</taxon>
        <taxon>Atta</taxon>
    </lineage>
</organism>
<protein>
    <submittedName>
        <fullName evidence="2">Uncharacterized protein</fullName>
    </submittedName>
</protein>
<evidence type="ECO:0000256" key="1">
    <source>
        <dbReference type="SAM" id="MobiDB-lite"/>
    </source>
</evidence>
<keyword evidence="3" id="KW-1185">Reference proteome</keyword>
<dbReference type="EMBL" id="KQ976500">
    <property type="protein sequence ID" value="KYM83140.1"/>
    <property type="molecule type" value="Genomic_DNA"/>
</dbReference>
<evidence type="ECO:0000313" key="3">
    <source>
        <dbReference type="Proteomes" id="UP000078540"/>
    </source>
</evidence>
<gene>
    <name evidence="2" type="ORF">ALC53_06407</name>
</gene>
<evidence type="ECO:0000313" key="2">
    <source>
        <dbReference type="EMBL" id="KYM83140.1"/>
    </source>
</evidence>
<name>A0A195BG48_9HYME</name>
<feature type="region of interest" description="Disordered" evidence="1">
    <location>
        <begin position="1"/>
        <end position="20"/>
    </location>
</feature>